<comment type="subcellular location">
    <subcellularLocation>
        <location evidence="2">Periplasm</location>
    </subcellularLocation>
</comment>
<dbReference type="InterPro" id="IPR050288">
    <property type="entry name" value="Cellulose_deg_GH3"/>
</dbReference>
<dbReference type="InterPro" id="IPR019800">
    <property type="entry name" value="Glyco_hydro_3_AS"/>
</dbReference>
<evidence type="ECO:0000256" key="13">
    <source>
        <dbReference type="ARBA" id="ARBA00067498"/>
    </source>
</evidence>
<keyword evidence="18" id="KW-1185">Reference proteome</keyword>
<dbReference type="FunFam" id="3.40.50.1700:FF:000004">
    <property type="entry name" value="Periplasmic beta-glucosidase"/>
    <property type="match status" value="1"/>
</dbReference>
<evidence type="ECO:0000256" key="9">
    <source>
        <dbReference type="ARBA" id="ARBA00023295"/>
    </source>
</evidence>
<dbReference type="EC" id="3.2.1.21" evidence="4"/>
<dbReference type="EMBL" id="FNDS01000001">
    <property type="protein sequence ID" value="SDH40420.1"/>
    <property type="molecule type" value="Genomic_DNA"/>
</dbReference>
<dbReference type="FunFam" id="2.60.40.10:FF:000495">
    <property type="entry name" value="Periplasmic beta-glucosidase"/>
    <property type="match status" value="1"/>
</dbReference>
<sequence>MKRNAISQICWFSLLLGLNSPYLLAAEGPAVPAPGQSKDAFIRELMQRMTLDEKIGQLRLVSVGPDHPKPVLLEEIAAGTTGAVFNTVVRPGIRDLQDAAMRSRLKIPLFFAYDVVHGHRTVFPIGLGLAASWDMAAITESARISALEASADGLNLTYSPTVDIARDPRWGRVSEGFGEDAWLTSKVAAAVVKGYQGKGLDQPQTIMAGVKHFALYGAGEGGRDYNTVDMSPQRMYQDYLPPYRAAIDAGAGAVMVSLNSINGVPATANKWLLQDLLRGQWGYRGMTLSDHGAVKELIKHGVAADERQAVKLSIKAGVDMNMNDDLYGKHLPELLKAGEISQSDIDNACRDVLAAKWDMGLFKDPYRYLQGADPVDTDAESRLHRDAAREVARKGMVLLKNKDDVLPLKREGTIALIGPLADSKRDVMGSWSAAGKAFQAVTLLEGMRHATRGKAQLLYAKGANVTNNPDIIKYLNEYNTDVDIDPRDPKVVIAEALEVAKKADVIVAAVGEAQGMAHEASSKTNLHISFSQIELLKALKATGKPLVLVLMNGRPLDLSWEDGIADAILETWFSGTEGGNAIADVLFGDYNPSGKLTMTFPRSVGQVPIYYNHLNTGRPFDHEHPNKYTSRYFDSANGPQYPFGYGLSYTRFSVSDIQLSSAKLRKGDSLTAKVTVKNTGKRAGETVVQLYLHDVAASISRPVKELKGYRKLMLKPGESKVVEFPIREEDLRFYDSSLRYASEPGDFKVYIGLDSDDVKEQQFTLL</sequence>
<dbReference type="Pfam" id="PF00933">
    <property type="entry name" value="Glyco_hydro_3"/>
    <property type="match status" value="1"/>
</dbReference>
<evidence type="ECO:0000256" key="11">
    <source>
        <dbReference type="ARBA" id="ARBA00032194"/>
    </source>
</evidence>
<feature type="signal peptide" evidence="15">
    <location>
        <begin position="1"/>
        <end position="25"/>
    </location>
</feature>
<keyword evidence="5 15" id="KW-0732">Signal</keyword>
<dbReference type="PANTHER" id="PTHR42715:SF10">
    <property type="entry name" value="BETA-GLUCOSIDASE"/>
    <property type="match status" value="1"/>
</dbReference>
<dbReference type="PANTHER" id="PTHR42715">
    <property type="entry name" value="BETA-GLUCOSIDASE"/>
    <property type="match status" value="1"/>
</dbReference>
<dbReference type="PROSITE" id="PS00775">
    <property type="entry name" value="GLYCOSYL_HYDROL_F3"/>
    <property type="match status" value="1"/>
</dbReference>
<evidence type="ECO:0000256" key="4">
    <source>
        <dbReference type="ARBA" id="ARBA00012744"/>
    </source>
</evidence>
<keyword evidence="8" id="KW-0119">Carbohydrate metabolism</keyword>
<organism evidence="17 18">
    <name type="scientific">Pseudomonas panipatensis</name>
    <dbReference type="NCBI Taxonomy" id="428992"/>
    <lineage>
        <taxon>Bacteria</taxon>
        <taxon>Pseudomonadati</taxon>
        <taxon>Pseudomonadota</taxon>
        <taxon>Gammaproteobacteria</taxon>
        <taxon>Pseudomonadales</taxon>
        <taxon>Pseudomonadaceae</taxon>
        <taxon>Pseudomonas</taxon>
    </lineage>
</organism>
<dbReference type="InterPro" id="IPR017853">
    <property type="entry name" value="GH"/>
</dbReference>
<evidence type="ECO:0000256" key="1">
    <source>
        <dbReference type="ARBA" id="ARBA00000448"/>
    </source>
</evidence>
<dbReference type="Gene3D" id="3.20.20.300">
    <property type="entry name" value="Glycoside hydrolase, family 3, N-terminal domain"/>
    <property type="match status" value="1"/>
</dbReference>
<dbReference type="InterPro" id="IPR013783">
    <property type="entry name" value="Ig-like_fold"/>
</dbReference>
<feature type="domain" description="Fibronectin type III-like" evidence="16">
    <location>
        <begin position="686"/>
        <end position="755"/>
    </location>
</feature>
<proteinExistence type="inferred from homology"/>
<evidence type="ECO:0000256" key="2">
    <source>
        <dbReference type="ARBA" id="ARBA00004418"/>
    </source>
</evidence>
<dbReference type="GO" id="GO:0008422">
    <property type="term" value="F:beta-glucosidase activity"/>
    <property type="evidence" value="ECO:0007669"/>
    <property type="project" value="UniProtKB-EC"/>
</dbReference>
<evidence type="ECO:0000256" key="6">
    <source>
        <dbReference type="ARBA" id="ARBA00022764"/>
    </source>
</evidence>
<evidence type="ECO:0000256" key="15">
    <source>
        <dbReference type="SAM" id="SignalP"/>
    </source>
</evidence>
<dbReference type="GO" id="GO:0042597">
    <property type="term" value="C:periplasmic space"/>
    <property type="evidence" value="ECO:0007669"/>
    <property type="project" value="UniProtKB-SubCell"/>
</dbReference>
<comment type="similarity">
    <text evidence="3 14">Belongs to the glycosyl hydrolase 3 family.</text>
</comment>
<evidence type="ECO:0000256" key="14">
    <source>
        <dbReference type="RuleBase" id="RU361161"/>
    </source>
</evidence>
<keyword evidence="7 14" id="KW-0378">Hydrolase</keyword>
<evidence type="ECO:0000256" key="8">
    <source>
        <dbReference type="ARBA" id="ARBA00023277"/>
    </source>
</evidence>
<dbReference type="Pfam" id="PF14310">
    <property type="entry name" value="Fn3-like"/>
    <property type="match status" value="1"/>
</dbReference>
<evidence type="ECO:0000256" key="10">
    <source>
        <dbReference type="ARBA" id="ARBA00031448"/>
    </source>
</evidence>
<dbReference type="InterPro" id="IPR002772">
    <property type="entry name" value="Glyco_hydro_3_C"/>
</dbReference>
<dbReference type="AlphaFoldDB" id="A0A1G8C673"/>
<evidence type="ECO:0000256" key="5">
    <source>
        <dbReference type="ARBA" id="ARBA00022729"/>
    </source>
</evidence>
<dbReference type="Gene3D" id="3.40.50.1700">
    <property type="entry name" value="Glycoside hydrolase family 3 C-terminal domain"/>
    <property type="match status" value="1"/>
</dbReference>
<dbReference type="NCBIfam" id="NF011678">
    <property type="entry name" value="PRK15098.1"/>
    <property type="match status" value="1"/>
</dbReference>
<evidence type="ECO:0000256" key="3">
    <source>
        <dbReference type="ARBA" id="ARBA00005336"/>
    </source>
</evidence>
<accession>A0A1G8C673</accession>
<dbReference type="InterPro" id="IPR036881">
    <property type="entry name" value="Glyco_hydro_3_C_sf"/>
</dbReference>
<dbReference type="Gene3D" id="2.60.40.10">
    <property type="entry name" value="Immunoglobulins"/>
    <property type="match status" value="1"/>
</dbReference>
<dbReference type="GO" id="GO:0005975">
    <property type="term" value="P:carbohydrate metabolic process"/>
    <property type="evidence" value="ECO:0007669"/>
    <property type="project" value="InterPro"/>
</dbReference>
<dbReference type="SUPFAM" id="SSF52279">
    <property type="entry name" value="Beta-D-glucan exohydrolase, C-terminal domain"/>
    <property type="match status" value="1"/>
</dbReference>
<reference evidence="18" key="1">
    <citation type="submission" date="2016-10" db="EMBL/GenBank/DDBJ databases">
        <authorList>
            <person name="Varghese N."/>
            <person name="Submissions S."/>
        </authorList>
    </citation>
    <scope>NUCLEOTIDE SEQUENCE [LARGE SCALE GENOMIC DNA]</scope>
    <source>
        <strain evidence="18">CCM 7469</strain>
    </source>
</reference>
<dbReference type="OrthoDB" id="9781691at2"/>
<protein>
    <recommendedName>
        <fullName evidence="13">Periplasmic beta-glucosidase</fullName>
        <ecNumber evidence="4">3.2.1.21</ecNumber>
    </recommendedName>
    <alternativeName>
        <fullName evidence="12">Beta-D-glucoside glucohydrolase</fullName>
    </alternativeName>
    <alternativeName>
        <fullName evidence="10">Cellobiase</fullName>
    </alternativeName>
    <alternativeName>
        <fullName evidence="11">Gentiobiase</fullName>
    </alternativeName>
</protein>
<evidence type="ECO:0000313" key="18">
    <source>
        <dbReference type="Proteomes" id="UP000199636"/>
    </source>
</evidence>
<gene>
    <name evidence="17" type="ORF">SAMN05216272_101392</name>
</gene>
<dbReference type="SUPFAM" id="SSF51445">
    <property type="entry name" value="(Trans)glycosidases"/>
    <property type="match status" value="1"/>
</dbReference>
<feature type="chain" id="PRO_5011489561" description="Periplasmic beta-glucosidase" evidence="15">
    <location>
        <begin position="26"/>
        <end position="766"/>
    </location>
</feature>
<keyword evidence="9 14" id="KW-0326">Glycosidase</keyword>
<dbReference type="InterPro" id="IPR001764">
    <property type="entry name" value="Glyco_hydro_3_N"/>
</dbReference>
<evidence type="ECO:0000256" key="7">
    <source>
        <dbReference type="ARBA" id="ARBA00022801"/>
    </source>
</evidence>
<dbReference type="InterPro" id="IPR036962">
    <property type="entry name" value="Glyco_hydro_3_N_sf"/>
</dbReference>
<dbReference type="InterPro" id="IPR026891">
    <property type="entry name" value="Fn3-like"/>
</dbReference>
<evidence type="ECO:0000256" key="12">
    <source>
        <dbReference type="ARBA" id="ARBA00032594"/>
    </source>
</evidence>
<dbReference type="STRING" id="428992.SAMN05216272_101392"/>
<evidence type="ECO:0000259" key="16">
    <source>
        <dbReference type="SMART" id="SM01217"/>
    </source>
</evidence>
<evidence type="ECO:0000313" key="17">
    <source>
        <dbReference type="EMBL" id="SDH40420.1"/>
    </source>
</evidence>
<keyword evidence="6" id="KW-0574">Periplasm</keyword>
<dbReference type="FunFam" id="3.20.20.300:FF:000005">
    <property type="entry name" value="Periplasmic beta-glucosidase"/>
    <property type="match status" value="1"/>
</dbReference>
<dbReference type="Pfam" id="PF01915">
    <property type="entry name" value="Glyco_hydro_3_C"/>
    <property type="match status" value="1"/>
</dbReference>
<dbReference type="Proteomes" id="UP000199636">
    <property type="component" value="Unassembled WGS sequence"/>
</dbReference>
<comment type="catalytic activity">
    <reaction evidence="1">
        <text>Hydrolysis of terminal, non-reducing beta-D-glucosyl residues with release of beta-D-glucose.</text>
        <dbReference type="EC" id="3.2.1.21"/>
    </reaction>
</comment>
<dbReference type="SMART" id="SM01217">
    <property type="entry name" value="Fn3_like"/>
    <property type="match status" value="1"/>
</dbReference>
<dbReference type="PRINTS" id="PR00133">
    <property type="entry name" value="GLHYDRLASE3"/>
</dbReference>
<name>A0A1G8C673_9PSED</name>